<dbReference type="PANTHER" id="PTHR11176">
    <property type="entry name" value="BOULE-RELATED"/>
    <property type="match status" value="1"/>
</dbReference>
<dbReference type="GO" id="GO:0007283">
    <property type="term" value="P:spermatogenesis"/>
    <property type="evidence" value="ECO:0007669"/>
    <property type="project" value="UniProtKB-KW"/>
</dbReference>
<evidence type="ECO:0000313" key="11">
    <source>
        <dbReference type="EMBL" id="EDV95793.1"/>
    </source>
</evidence>
<dbReference type="PROSITE" id="PS50102">
    <property type="entry name" value="RRM"/>
    <property type="match status" value="1"/>
</dbReference>
<evidence type="ECO:0000259" key="10">
    <source>
        <dbReference type="PROSITE" id="PS51890"/>
    </source>
</evidence>
<dbReference type="OrthoDB" id="762982at2759"/>
<evidence type="ECO:0000256" key="2">
    <source>
        <dbReference type="ARBA" id="ARBA00022473"/>
    </source>
</evidence>
<keyword evidence="5" id="KW-0810">Translation regulation</keyword>
<protein>
    <submittedName>
        <fullName evidence="11">GH15900</fullName>
    </submittedName>
</protein>
<evidence type="ECO:0000256" key="5">
    <source>
        <dbReference type="ARBA" id="ARBA00022845"/>
    </source>
</evidence>
<dbReference type="KEGG" id="dgr:6558652"/>
<dbReference type="InterPro" id="IPR012677">
    <property type="entry name" value="Nucleotide-bd_a/b_plait_sf"/>
</dbReference>
<dbReference type="GO" id="GO:0005737">
    <property type="term" value="C:cytoplasm"/>
    <property type="evidence" value="ECO:0007669"/>
    <property type="project" value="UniProtKB-SubCell"/>
</dbReference>
<dbReference type="HOGENOM" id="CLU_070177_0_0_1"/>
<organism evidence="12">
    <name type="scientific">Drosophila grimshawi</name>
    <name type="common">Hawaiian fruit fly</name>
    <name type="synonym">Idiomyia grimshawi</name>
    <dbReference type="NCBI Taxonomy" id="7222"/>
    <lineage>
        <taxon>Eukaryota</taxon>
        <taxon>Metazoa</taxon>
        <taxon>Ecdysozoa</taxon>
        <taxon>Arthropoda</taxon>
        <taxon>Hexapoda</taxon>
        <taxon>Insecta</taxon>
        <taxon>Pterygota</taxon>
        <taxon>Neoptera</taxon>
        <taxon>Endopterygota</taxon>
        <taxon>Diptera</taxon>
        <taxon>Brachycera</taxon>
        <taxon>Muscomorpha</taxon>
        <taxon>Ephydroidea</taxon>
        <taxon>Drosophilidae</taxon>
        <taxon>Drosophila</taxon>
        <taxon>Hawaiian Drosophila</taxon>
    </lineage>
</organism>
<keyword evidence="12" id="KW-1185">Reference proteome</keyword>
<dbReference type="GO" id="GO:0051321">
    <property type="term" value="P:meiotic cell cycle"/>
    <property type="evidence" value="ECO:0007669"/>
    <property type="project" value="UniProtKB-ARBA"/>
</dbReference>
<gene>
    <name evidence="11" type="primary">Dgri\GH15900</name>
    <name evidence="11" type="ORF">Dgri_GH15900</name>
</gene>
<dbReference type="OMA" id="NDCDCIV"/>
<evidence type="ECO:0000256" key="1">
    <source>
        <dbReference type="ARBA" id="ARBA00004496"/>
    </source>
</evidence>
<dbReference type="InterPro" id="IPR000504">
    <property type="entry name" value="RRM_dom"/>
</dbReference>
<evidence type="ECO:0000256" key="8">
    <source>
        <dbReference type="PROSITE-ProRule" id="PRU00176"/>
    </source>
</evidence>
<dbReference type="GO" id="GO:0030154">
    <property type="term" value="P:cell differentiation"/>
    <property type="evidence" value="ECO:0007669"/>
    <property type="project" value="UniProtKB-KW"/>
</dbReference>
<reference evidence="11 12" key="1">
    <citation type="journal article" date="2007" name="Nature">
        <title>Evolution of genes and genomes on the Drosophila phylogeny.</title>
        <authorList>
            <consortium name="Drosophila 12 Genomes Consortium"/>
            <person name="Clark A.G."/>
            <person name="Eisen M.B."/>
            <person name="Smith D.R."/>
            <person name="Bergman C.M."/>
            <person name="Oliver B."/>
            <person name="Markow T.A."/>
            <person name="Kaufman T.C."/>
            <person name="Kellis M."/>
            <person name="Gelbart W."/>
            <person name="Iyer V.N."/>
            <person name="Pollard D.A."/>
            <person name="Sackton T.B."/>
            <person name="Larracuente A.M."/>
            <person name="Singh N.D."/>
            <person name="Abad J.P."/>
            <person name="Abt D.N."/>
            <person name="Adryan B."/>
            <person name="Aguade M."/>
            <person name="Akashi H."/>
            <person name="Anderson W.W."/>
            <person name="Aquadro C.F."/>
            <person name="Ardell D.H."/>
            <person name="Arguello R."/>
            <person name="Artieri C.G."/>
            <person name="Barbash D.A."/>
            <person name="Barker D."/>
            <person name="Barsanti P."/>
            <person name="Batterham P."/>
            <person name="Batzoglou S."/>
            <person name="Begun D."/>
            <person name="Bhutkar A."/>
            <person name="Blanco E."/>
            <person name="Bosak S.A."/>
            <person name="Bradley R.K."/>
            <person name="Brand A.D."/>
            <person name="Brent M.R."/>
            <person name="Brooks A.N."/>
            <person name="Brown R.H."/>
            <person name="Butlin R.K."/>
            <person name="Caggese C."/>
            <person name="Calvi B.R."/>
            <person name="Bernardo de Carvalho A."/>
            <person name="Caspi A."/>
            <person name="Castrezana S."/>
            <person name="Celniker S.E."/>
            <person name="Chang J.L."/>
            <person name="Chapple C."/>
            <person name="Chatterji S."/>
            <person name="Chinwalla A."/>
            <person name="Civetta A."/>
            <person name="Clifton S.W."/>
            <person name="Comeron J.M."/>
            <person name="Costello J.C."/>
            <person name="Coyne J.A."/>
            <person name="Daub J."/>
            <person name="David R.G."/>
            <person name="Delcher A.L."/>
            <person name="Delehaunty K."/>
            <person name="Do C.B."/>
            <person name="Ebling H."/>
            <person name="Edwards K."/>
            <person name="Eickbush T."/>
            <person name="Evans J.D."/>
            <person name="Filipski A."/>
            <person name="Findeiss S."/>
            <person name="Freyhult E."/>
            <person name="Fulton L."/>
            <person name="Fulton R."/>
            <person name="Garcia A.C."/>
            <person name="Gardiner A."/>
            <person name="Garfield D.A."/>
            <person name="Garvin B.E."/>
            <person name="Gibson G."/>
            <person name="Gilbert D."/>
            <person name="Gnerre S."/>
            <person name="Godfrey J."/>
            <person name="Good R."/>
            <person name="Gotea V."/>
            <person name="Gravely B."/>
            <person name="Greenberg A.J."/>
            <person name="Griffiths-Jones S."/>
            <person name="Gross S."/>
            <person name="Guigo R."/>
            <person name="Gustafson E.A."/>
            <person name="Haerty W."/>
            <person name="Hahn M.W."/>
            <person name="Halligan D.L."/>
            <person name="Halpern A.L."/>
            <person name="Halter G.M."/>
            <person name="Han M.V."/>
            <person name="Heger A."/>
            <person name="Hillier L."/>
            <person name="Hinrichs A.S."/>
            <person name="Holmes I."/>
            <person name="Hoskins R.A."/>
            <person name="Hubisz M.J."/>
            <person name="Hultmark D."/>
            <person name="Huntley M.A."/>
            <person name="Jaffe D.B."/>
            <person name="Jagadeeshan S."/>
            <person name="Jeck W.R."/>
            <person name="Johnson J."/>
            <person name="Jones C.D."/>
            <person name="Jordan W.C."/>
            <person name="Karpen G.H."/>
            <person name="Kataoka E."/>
            <person name="Keightley P.D."/>
            <person name="Kheradpour P."/>
            <person name="Kirkness E.F."/>
            <person name="Koerich L.B."/>
            <person name="Kristiansen K."/>
            <person name="Kudrna D."/>
            <person name="Kulathinal R.J."/>
            <person name="Kumar S."/>
            <person name="Kwok R."/>
            <person name="Lander E."/>
            <person name="Langley C.H."/>
            <person name="Lapoint R."/>
            <person name="Lazzaro B.P."/>
            <person name="Lee S.J."/>
            <person name="Levesque L."/>
            <person name="Li R."/>
            <person name="Lin C.F."/>
            <person name="Lin M.F."/>
            <person name="Lindblad-Toh K."/>
            <person name="Llopart A."/>
            <person name="Long M."/>
            <person name="Low L."/>
            <person name="Lozovsky E."/>
            <person name="Lu J."/>
            <person name="Luo M."/>
            <person name="Machado C.A."/>
            <person name="Makalowski W."/>
            <person name="Marzo M."/>
            <person name="Matsuda M."/>
            <person name="Matzkin L."/>
            <person name="McAllister B."/>
            <person name="McBride C.S."/>
            <person name="McKernan B."/>
            <person name="McKernan K."/>
            <person name="Mendez-Lago M."/>
            <person name="Minx P."/>
            <person name="Mollenhauer M.U."/>
            <person name="Montooth K."/>
            <person name="Mount S.M."/>
            <person name="Mu X."/>
            <person name="Myers E."/>
            <person name="Negre B."/>
            <person name="Newfeld S."/>
            <person name="Nielsen R."/>
            <person name="Noor M.A."/>
            <person name="O'Grady P."/>
            <person name="Pachter L."/>
            <person name="Papaceit M."/>
            <person name="Parisi M.J."/>
            <person name="Parisi M."/>
            <person name="Parts L."/>
            <person name="Pedersen J.S."/>
            <person name="Pesole G."/>
            <person name="Phillippy A.M."/>
            <person name="Ponting C.P."/>
            <person name="Pop M."/>
            <person name="Porcelli D."/>
            <person name="Powell J.R."/>
            <person name="Prohaska S."/>
            <person name="Pruitt K."/>
            <person name="Puig M."/>
            <person name="Quesneville H."/>
            <person name="Ram K.R."/>
            <person name="Rand D."/>
            <person name="Rasmussen M.D."/>
            <person name="Reed L.K."/>
            <person name="Reenan R."/>
            <person name="Reily A."/>
            <person name="Remington K.A."/>
            <person name="Rieger T.T."/>
            <person name="Ritchie M.G."/>
            <person name="Robin C."/>
            <person name="Rogers Y.H."/>
            <person name="Rohde C."/>
            <person name="Rozas J."/>
            <person name="Rubenfield M.J."/>
            <person name="Ruiz A."/>
            <person name="Russo S."/>
            <person name="Salzberg S.L."/>
            <person name="Sanchez-Gracia A."/>
            <person name="Saranga D.J."/>
            <person name="Sato H."/>
            <person name="Schaeffer S.W."/>
            <person name="Schatz M.C."/>
            <person name="Schlenke T."/>
            <person name="Schwartz R."/>
            <person name="Segarra C."/>
            <person name="Singh R.S."/>
            <person name="Sirot L."/>
            <person name="Sirota M."/>
            <person name="Sisneros N.B."/>
            <person name="Smith C.D."/>
            <person name="Smith T.F."/>
            <person name="Spieth J."/>
            <person name="Stage D.E."/>
            <person name="Stark A."/>
            <person name="Stephan W."/>
            <person name="Strausberg R.L."/>
            <person name="Strempel S."/>
            <person name="Sturgill D."/>
            <person name="Sutton G."/>
            <person name="Sutton G.G."/>
            <person name="Tao W."/>
            <person name="Teichmann S."/>
            <person name="Tobari Y.N."/>
            <person name="Tomimura Y."/>
            <person name="Tsolas J.M."/>
            <person name="Valente V.L."/>
            <person name="Venter E."/>
            <person name="Venter J.C."/>
            <person name="Vicario S."/>
            <person name="Vieira F.G."/>
            <person name="Vilella A.J."/>
            <person name="Villasante A."/>
            <person name="Walenz B."/>
            <person name="Wang J."/>
            <person name="Wasserman M."/>
            <person name="Watts T."/>
            <person name="Wilson D."/>
            <person name="Wilson R.K."/>
            <person name="Wing R.A."/>
            <person name="Wolfner M.F."/>
            <person name="Wong A."/>
            <person name="Wong G.K."/>
            <person name="Wu C.I."/>
            <person name="Wu G."/>
            <person name="Yamamoto D."/>
            <person name="Yang H.P."/>
            <person name="Yang S.P."/>
            <person name="Yorke J.A."/>
            <person name="Yoshida K."/>
            <person name="Zdobnov E."/>
            <person name="Zhang P."/>
            <person name="Zhang Y."/>
            <person name="Zimin A.V."/>
            <person name="Baldwin J."/>
            <person name="Abdouelleil A."/>
            <person name="Abdulkadir J."/>
            <person name="Abebe A."/>
            <person name="Abera B."/>
            <person name="Abreu J."/>
            <person name="Acer S.C."/>
            <person name="Aftuck L."/>
            <person name="Alexander A."/>
            <person name="An P."/>
            <person name="Anderson E."/>
            <person name="Anderson S."/>
            <person name="Arachi H."/>
            <person name="Azer M."/>
            <person name="Bachantsang P."/>
            <person name="Barry A."/>
            <person name="Bayul T."/>
            <person name="Berlin A."/>
            <person name="Bessette D."/>
            <person name="Bloom T."/>
            <person name="Blye J."/>
            <person name="Boguslavskiy L."/>
            <person name="Bonnet C."/>
            <person name="Boukhgalter B."/>
            <person name="Bourzgui I."/>
            <person name="Brown A."/>
            <person name="Cahill P."/>
            <person name="Channer S."/>
            <person name="Cheshatsang Y."/>
            <person name="Chuda L."/>
            <person name="Citroen M."/>
            <person name="Collymore A."/>
            <person name="Cooke P."/>
            <person name="Costello M."/>
            <person name="D'Aco K."/>
            <person name="Daza R."/>
            <person name="De Haan G."/>
            <person name="DeGray S."/>
            <person name="DeMaso C."/>
            <person name="Dhargay N."/>
            <person name="Dooley K."/>
            <person name="Dooley E."/>
            <person name="Doricent M."/>
            <person name="Dorje P."/>
            <person name="Dorjee K."/>
            <person name="Dupes A."/>
            <person name="Elong R."/>
            <person name="Falk J."/>
            <person name="Farina A."/>
            <person name="Faro S."/>
            <person name="Ferguson D."/>
            <person name="Fisher S."/>
            <person name="Foley C.D."/>
            <person name="Franke A."/>
            <person name="Friedrich D."/>
            <person name="Gadbois L."/>
            <person name="Gearin G."/>
            <person name="Gearin C.R."/>
            <person name="Giannoukos G."/>
            <person name="Goode T."/>
            <person name="Graham J."/>
            <person name="Grandbois E."/>
            <person name="Grewal S."/>
            <person name="Gyaltsen K."/>
            <person name="Hafez N."/>
            <person name="Hagos B."/>
            <person name="Hall J."/>
            <person name="Henson C."/>
            <person name="Hollinger A."/>
            <person name="Honan T."/>
            <person name="Huard M.D."/>
            <person name="Hughes L."/>
            <person name="Hurhula B."/>
            <person name="Husby M.E."/>
            <person name="Kamat A."/>
            <person name="Kanga B."/>
            <person name="Kashin S."/>
            <person name="Khazanovich D."/>
            <person name="Kisner P."/>
            <person name="Lance K."/>
            <person name="Lara M."/>
            <person name="Lee W."/>
            <person name="Lennon N."/>
            <person name="Letendre F."/>
            <person name="LeVine R."/>
            <person name="Lipovsky A."/>
            <person name="Liu X."/>
            <person name="Liu J."/>
            <person name="Liu S."/>
            <person name="Lokyitsang T."/>
            <person name="Lokyitsang Y."/>
            <person name="Lubonja R."/>
            <person name="Lui A."/>
            <person name="MacDonald P."/>
            <person name="Magnisalis V."/>
            <person name="Maru K."/>
            <person name="Matthews C."/>
            <person name="McCusker W."/>
            <person name="McDonough S."/>
            <person name="Mehta T."/>
            <person name="Meldrim J."/>
            <person name="Meneus L."/>
            <person name="Mihai O."/>
            <person name="Mihalev A."/>
            <person name="Mihova T."/>
            <person name="Mittelman R."/>
            <person name="Mlenga V."/>
            <person name="Montmayeur A."/>
            <person name="Mulrain L."/>
            <person name="Navidi A."/>
            <person name="Naylor J."/>
            <person name="Negash T."/>
            <person name="Nguyen T."/>
            <person name="Nguyen N."/>
            <person name="Nicol R."/>
            <person name="Norbu C."/>
            <person name="Norbu N."/>
            <person name="Novod N."/>
            <person name="O'Neill B."/>
            <person name="Osman S."/>
            <person name="Markiewicz E."/>
            <person name="Oyono O.L."/>
            <person name="Patti C."/>
            <person name="Phunkhang P."/>
            <person name="Pierre F."/>
            <person name="Priest M."/>
            <person name="Raghuraman S."/>
            <person name="Rege F."/>
            <person name="Reyes R."/>
            <person name="Rise C."/>
            <person name="Rogov P."/>
            <person name="Ross K."/>
            <person name="Ryan E."/>
            <person name="Settipalli S."/>
            <person name="Shea T."/>
            <person name="Sherpa N."/>
            <person name="Shi L."/>
            <person name="Shih D."/>
            <person name="Sparrow T."/>
            <person name="Spaulding J."/>
            <person name="Stalker J."/>
            <person name="Stange-Thomann N."/>
            <person name="Stavropoulos S."/>
            <person name="Stone C."/>
            <person name="Strader C."/>
            <person name="Tesfaye S."/>
            <person name="Thomson T."/>
            <person name="Thoulutsang Y."/>
            <person name="Thoulutsang D."/>
            <person name="Topham K."/>
            <person name="Topping I."/>
            <person name="Tsamla T."/>
            <person name="Vassiliev H."/>
            <person name="Vo A."/>
            <person name="Wangchuk T."/>
            <person name="Wangdi T."/>
            <person name="Weiand M."/>
            <person name="Wilkinson J."/>
            <person name="Wilson A."/>
            <person name="Yadav S."/>
            <person name="Young G."/>
            <person name="Yu Q."/>
            <person name="Zembek L."/>
            <person name="Zhong D."/>
            <person name="Zimmer A."/>
            <person name="Zwirko Z."/>
            <person name="Jaffe D.B."/>
            <person name="Alvarez P."/>
            <person name="Brockman W."/>
            <person name="Butler J."/>
            <person name="Chin C."/>
            <person name="Gnerre S."/>
            <person name="Grabherr M."/>
            <person name="Kleber M."/>
            <person name="Mauceli E."/>
            <person name="MacCallum I."/>
        </authorList>
    </citation>
    <scope>NUCLEOTIDE SEQUENCE [LARGE SCALE GENOMIC DNA]</scope>
    <source>
        <strain evidence="12">Tucson 15287-2541.00</strain>
    </source>
</reference>
<evidence type="ECO:0000256" key="3">
    <source>
        <dbReference type="ARBA" id="ARBA00022490"/>
    </source>
</evidence>
<accession>B4J0X2</accession>
<dbReference type="SMR" id="B4J0X2"/>
<dbReference type="eggNOG" id="KOG0118">
    <property type="taxonomic scope" value="Eukaryota"/>
</dbReference>
<name>B4J0X2_DROGR</name>
<dbReference type="InterPro" id="IPR035979">
    <property type="entry name" value="RBD_domain_sf"/>
</dbReference>
<keyword evidence="3" id="KW-0963">Cytoplasm</keyword>
<dbReference type="Gene3D" id="3.30.70.330">
    <property type="match status" value="1"/>
</dbReference>
<sequence>MHKISAAPTAATAPTAGLEAPLAAPKYGTLIPNRIFVGGISGDTTEADLTRVFSAYGTVKSTKIIVDRAGVSKGYGFVTFETEQEAQRLQAEGECVVLRDRKLNIAPAIKKQPNPLQSIVATNGAVYYTTTPPAPMSNIPMDQFATAVYPPAAGVPAIYPPSAMQYQPFYQYYSVPMNVPTIWPQNYQDTQTQMPQQSPQLAAWDFDDGSNSNNNRNVSRANNISVNNWRMAM</sequence>
<keyword evidence="6" id="KW-0744">Spermatogenesis</keyword>
<dbReference type="AlphaFoldDB" id="B4J0X2"/>
<keyword evidence="4" id="KW-0221">Differentiation</keyword>
<dbReference type="CDD" id="cd12412">
    <property type="entry name" value="RRM_DAZL_BOULE"/>
    <property type="match status" value="1"/>
</dbReference>
<keyword evidence="2" id="KW-0217">Developmental protein</keyword>
<dbReference type="Pfam" id="PF00076">
    <property type="entry name" value="RRM_1"/>
    <property type="match status" value="1"/>
</dbReference>
<evidence type="ECO:0000259" key="9">
    <source>
        <dbReference type="PROSITE" id="PS50102"/>
    </source>
</evidence>
<proteinExistence type="predicted"/>
<dbReference type="PANTHER" id="PTHR11176:SF57">
    <property type="entry name" value="PROTEIN BOULE"/>
    <property type="match status" value="1"/>
</dbReference>
<dbReference type="GO" id="GO:0008494">
    <property type="term" value="F:translation activator activity"/>
    <property type="evidence" value="ECO:0007669"/>
    <property type="project" value="TreeGrafter"/>
</dbReference>
<dbReference type="GO" id="GO:0070935">
    <property type="term" value="P:3'-UTR-mediated mRNA stabilization"/>
    <property type="evidence" value="ECO:0007669"/>
    <property type="project" value="TreeGrafter"/>
</dbReference>
<dbReference type="GO" id="GO:0045948">
    <property type="term" value="P:positive regulation of translational initiation"/>
    <property type="evidence" value="ECO:0007669"/>
    <property type="project" value="TreeGrafter"/>
</dbReference>
<comment type="subcellular location">
    <subcellularLocation>
        <location evidence="1">Cytoplasm</location>
    </subcellularLocation>
</comment>
<evidence type="ECO:0000313" key="12">
    <source>
        <dbReference type="Proteomes" id="UP000001070"/>
    </source>
</evidence>
<evidence type="ECO:0000256" key="6">
    <source>
        <dbReference type="ARBA" id="ARBA00022871"/>
    </source>
</evidence>
<dbReference type="GO" id="GO:0003730">
    <property type="term" value="F:mRNA 3'-UTR binding"/>
    <property type="evidence" value="ECO:0007669"/>
    <property type="project" value="TreeGrafter"/>
</dbReference>
<dbReference type="InterPro" id="IPR043628">
    <property type="entry name" value="DAZ_dom"/>
</dbReference>
<dbReference type="Proteomes" id="UP000001070">
    <property type="component" value="Unassembled WGS sequence"/>
</dbReference>
<dbReference type="InParanoid" id="B4J0X2"/>
<feature type="domain" description="DAZ" evidence="10">
    <location>
        <begin position="151"/>
        <end position="178"/>
    </location>
</feature>
<evidence type="ECO:0000256" key="7">
    <source>
        <dbReference type="ARBA" id="ARBA00022884"/>
    </source>
</evidence>
<dbReference type="FunCoup" id="B4J0X2">
    <property type="interactions" value="186"/>
</dbReference>
<dbReference type="SMART" id="SM00360">
    <property type="entry name" value="RRM"/>
    <property type="match status" value="1"/>
</dbReference>
<evidence type="ECO:0000256" key="4">
    <source>
        <dbReference type="ARBA" id="ARBA00022782"/>
    </source>
</evidence>
<dbReference type="EMBL" id="CH916366">
    <property type="protein sequence ID" value="EDV95793.1"/>
    <property type="molecule type" value="Genomic_DNA"/>
</dbReference>
<dbReference type="PhylomeDB" id="B4J0X2"/>
<dbReference type="SUPFAM" id="SSF54928">
    <property type="entry name" value="RNA-binding domain, RBD"/>
    <property type="match status" value="1"/>
</dbReference>
<dbReference type="STRING" id="7222.B4J0X2"/>
<dbReference type="PROSITE" id="PS51890">
    <property type="entry name" value="DAZ"/>
    <property type="match status" value="1"/>
</dbReference>
<keyword evidence="7 8" id="KW-0694">RNA-binding</keyword>
<dbReference type="FunFam" id="3.30.70.330:FF:000167">
    <property type="entry name" value="protein boule-like isoform X1"/>
    <property type="match status" value="1"/>
</dbReference>
<dbReference type="InterPro" id="IPR034988">
    <property type="entry name" value="DAZ_BOULE_RRM"/>
</dbReference>
<feature type="domain" description="RRM" evidence="9">
    <location>
        <begin position="33"/>
        <end position="110"/>
    </location>
</feature>